<gene>
    <name evidence="1" type="ORF">COV72_00085</name>
</gene>
<proteinExistence type="predicted"/>
<dbReference type="Pfam" id="PF11376">
    <property type="entry name" value="DUF3179"/>
    <property type="match status" value="1"/>
</dbReference>
<protein>
    <recommendedName>
        <fullName evidence="3">DUF3179 domain-containing protein</fullName>
    </recommendedName>
</protein>
<dbReference type="EMBL" id="PCWA01000006">
    <property type="protein sequence ID" value="PIQ90015.1"/>
    <property type="molecule type" value="Genomic_DNA"/>
</dbReference>
<reference evidence="1 2" key="1">
    <citation type="submission" date="2017-09" db="EMBL/GenBank/DDBJ databases">
        <title>Depth-based differentiation of microbial function through sediment-hosted aquifers and enrichment of novel symbionts in the deep terrestrial subsurface.</title>
        <authorList>
            <person name="Probst A.J."/>
            <person name="Ladd B."/>
            <person name="Jarett J.K."/>
            <person name="Geller-Mcgrath D.E."/>
            <person name="Sieber C.M."/>
            <person name="Emerson J.B."/>
            <person name="Anantharaman K."/>
            <person name="Thomas B.C."/>
            <person name="Malmstrom R."/>
            <person name="Stieglmeier M."/>
            <person name="Klingl A."/>
            <person name="Woyke T."/>
            <person name="Ryan C.M."/>
            <person name="Banfield J.F."/>
        </authorList>
    </citation>
    <scope>NUCLEOTIDE SEQUENCE [LARGE SCALE GENOMIC DNA]</scope>
    <source>
        <strain evidence="1">CG11_big_fil_rev_8_21_14_0_20_42_13</strain>
    </source>
</reference>
<name>A0A2H0M2Q5_9BACT</name>
<accession>A0A2H0M2Q5</accession>
<comment type="caution">
    <text evidence="1">The sequence shown here is derived from an EMBL/GenBank/DDBJ whole genome shotgun (WGS) entry which is preliminary data.</text>
</comment>
<dbReference type="InterPro" id="IPR021516">
    <property type="entry name" value="DUF3179"/>
</dbReference>
<evidence type="ECO:0000313" key="1">
    <source>
        <dbReference type="EMBL" id="PIQ90015.1"/>
    </source>
</evidence>
<organism evidence="1 2">
    <name type="scientific">Candidatus Ghiorseimicrobium undicola</name>
    <dbReference type="NCBI Taxonomy" id="1974746"/>
    <lineage>
        <taxon>Bacteria</taxon>
        <taxon>Pseudomonadati</taxon>
        <taxon>Candidatus Omnitrophota</taxon>
        <taxon>Candidatus Ghiorseimicrobium</taxon>
    </lineage>
</organism>
<evidence type="ECO:0000313" key="2">
    <source>
        <dbReference type="Proteomes" id="UP000229641"/>
    </source>
</evidence>
<dbReference type="AlphaFoldDB" id="A0A2H0M2Q5"/>
<dbReference type="Proteomes" id="UP000229641">
    <property type="component" value="Unassembled WGS sequence"/>
</dbReference>
<evidence type="ECO:0008006" key="3">
    <source>
        <dbReference type="Google" id="ProtNLM"/>
    </source>
</evidence>
<sequence length="286" mass="32041">MALFGFDYSKHSIPTEQIHDGGPPKDGIPALTDPEFTSGNDAKYLGPKDRVLGISINGEAKAYPINILNWHEVVNDRVGGKDVLVSYCPLCGTGMVFDAHIKGIRSLFGVSGKLYNSDVLMYDKQTESLWSQIKMEAVTGPMTGEKLALLSARHTTWEAWRSQYPDTLILSSKTGYSRDYSRNPYAGYGQSPEIYFPVDHRDNRLPVKEWVVGVVINGQPKAYSFGRLTKEKAAVEDVIADKEITVYFDKNNESAVVKDNNGNVIPSVQAYWFAWKVFYPQTELFH</sequence>